<protein>
    <submittedName>
        <fullName evidence="2">Uncharacterized protein</fullName>
    </submittedName>
</protein>
<sequence>MDALVLCLAGLSFKKNRRDPDDDDDEQAVKKLGAGSPSSPVSVLVFPPHRILPPTPQGPVTITVTYPVVCIQPALSAYRQKELEEWNALCIQARSSESQHAPRPPPVHVVVKELVVAVKPALAAVAQKAIEVWNARCLKSRSHLSEHAPRYGPTTVIIPESREDRHAPEREDLLEAAASSTTDSTSILLKAAHALDAPKSAMGEDKQRVSVFDTIAANVASSRSFGSSTVDGSSRVSPSATMAPDASKGATAEGKQRVSVFDTIAANPASSCNVGSSSVDGLSLISPSAKSAPGAPMSTAAHWRGFLSAFNTAAVNTAFDTGADSGSSVLKDVSNTGARGRHLDKSKGKEIGGHAFDVGVNLGSTVNIGKGFGWAPDRTDDIGGSLSGGSGVRRHKYSGRGKVSRYPCSSTFLLDHVYHKALRRSLALLVFVLFPSPAVGHIPQGRLVYPRTVALRLTTATASTWSACQPYTPRLLLSSAIKETILLDLGTCRARDTPGYEDVVLDWVIAGLENPISSSSRSFFPAADSLALPRLRLPRRTRAVTVFTL</sequence>
<evidence type="ECO:0000256" key="1">
    <source>
        <dbReference type="SAM" id="MobiDB-lite"/>
    </source>
</evidence>
<keyword evidence="3" id="KW-1185">Reference proteome</keyword>
<dbReference type="Proteomes" id="UP001218218">
    <property type="component" value="Unassembled WGS sequence"/>
</dbReference>
<dbReference type="AlphaFoldDB" id="A0AAD7AT85"/>
<feature type="region of interest" description="Disordered" evidence="1">
    <location>
        <begin position="224"/>
        <end position="254"/>
    </location>
</feature>
<accession>A0AAD7AT85</accession>
<gene>
    <name evidence="2" type="ORF">DFH08DRAFT_980310</name>
</gene>
<organism evidence="2 3">
    <name type="scientific">Mycena albidolilacea</name>
    <dbReference type="NCBI Taxonomy" id="1033008"/>
    <lineage>
        <taxon>Eukaryota</taxon>
        <taxon>Fungi</taxon>
        <taxon>Dikarya</taxon>
        <taxon>Basidiomycota</taxon>
        <taxon>Agaricomycotina</taxon>
        <taxon>Agaricomycetes</taxon>
        <taxon>Agaricomycetidae</taxon>
        <taxon>Agaricales</taxon>
        <taxon>Marasmiineae</taxon>
        <taxon>Mycenaceae</taxon>
        <taxon>Mycena</taxon>
    </lineage>
</organism>
<reference evidence="2" key="1">
    <citation type="submission" date="2023-03" db="EMBL/GenBank/DDBJ databases">
        <title>Massive genome expansion in bonnet fungi (Mycena s.s.) driven by repeated elements and novel gene families across ecological guilds.</title>
        <authorList>
            <consortium name="Lawrence Berkeley National Laboratory"/>
            <person name="Harder C.B."/>
            <person name="Miyauchi S."/>
            <person name="Viragh M."/>
            <person name="Kuo A."/>
            <person name="Thoen E."/>
            <person name="Andreopoulos B."/>
            <person name="Lu D."/>
            <person name="Skrede I."/>
            <person name="Drula E."/>
            <person name="Henrissat B."/>
            <person name="Morin E."/>
            <person name="Kohler A."/>
            <person name="Barry K."/>
            <person name="LaButti K."/>
            <person name="Morin E."/>
            <person name="Salamov A."/>
            <person name="Lipzen A."/>
            <person name="Mereny Z."/>
            <person name="Hegedus B."/>
            <person name="Baldrian P."/>
            <person name="Stursova M."/>
            <person name="Weitz H."/>
            <person name="Taylor A."/>
            <person name="Grigoriev I.V."/>
            <person name="Nagy L.G."/>
            <person name="Martin F."/>
            <person name="Kauserud H."/>
        </authorList>
    </citation>
    <scope>NUCLEOTIDE SEQUENCE</scope>
    <source>
        <strain evidence="2">CBHHK002</strain>
    </source>
</reference>
<dbReference type="EMBL" id="JARIHO010000001">
    <property type="protein sequence ID" value="KAJ7367686.1"/>
    <property type="molecule type" value="Genomic_DNA"/>
</dbReference>
<comment type="caution">
    <text evidence="2">The sequence shown here is derived from an EMBL/GenBank/DDBJ whole genome shotgun (WGS) entry which is preliminary data.</text>
</comment>
<name>A0AAD7AT85_9AGAR</name>
<feature type="region of interest" description="Disordered" evidence="1">
    <location>
        <begin position="15"/>
        <end position="40"/>
    </location>
</feature>
<feature type="compositionally biased region" description="Polar residues" evidence="1">
    <location>
        <begin position="224"/>
        <end position="240"/>
    </location>
</feature>
<evidence type="ECO:0000313" key="3">
    <source>
        <dbReference type="Proteomes" id="UP001218218"/>
    </source>
</evidence>
<evidence type="ECO:0000313" key="2">
    <source>
        <dbReference type="EMBL" id="KAJ7367686.1"/>
    </source>
</evidence>
<proteinExistence type="predicted"/>